<dbReference type="Proteomes" id="UP000649617">
    <property type="component" value="Unassembled WGS sequence"/>
</dbReference>
<dbReference type="CDD" id="cd20071">
    <property type="entry name" value="SET_SMYD"/>
    <property type="match status" value="1"/>
</dbReference>
<dbReference type="EMBL" id="CAJNIZ010043099">
    <property type="protein sequence ID" value="CAE7649716.1"/>
    <property type="molecule type" value="Genomic_DNA"/>
</dbReference>
<reference evidence="3" key="1">
    <citation type="submission" date="2021-02" db="EMBL/GenBank/DDBJ databases">
        <authorList>
            <person name="Dougan E. K."/>
            <person name="Rhodes N."/>
            <person name="Thang M."/>
            <person name="Chan C."/>
        </authorList>
    </citation>
    <scope>NUCLEOTIDE SEQUENCE</scope>
</reference>
<proteinExistence type="predicted"/>
<gene>
    <name evidence="3" type="primary">SET5</name>
    <name evidence="3" type="ORF">SPIL2461_LOCUS17324</name>
</gene>
<dbReference type="GO" id="GO:0005634">
    <property type="term" value="C:nucleus"/>
    <property type="evidence" value="ECO:0007669"/>
    <property type="project" value="TreeGrafter"/>
</dbReference>
<comment type="caution">
    <text evidence="3">The sequence shown here is derived from an EMBL/GenBank/DDBJ whole genome shotgun (WGS) entry which is preliminary data.</text>
</comment>
<evidence type="ECO:0000313" key="3">
    <source>
        <dbReference type="EMBL" id="CAE7649716.1"/>
    </source>
</evidence>
<dbReference type="PANTHER" id="PTHR12197:SF251">
    <property type="entry name" value="EG:BACR7C10.4 PROTEIN"/>
    <property type="match status" value="1"/>
</dbReference>
<dbReference type="InterPro" id="IPR046341">
    <property type="entry name" value="SET_dom_sf"/>
</dbReference>
<evidence type="ECO:0000259" key="2">
    <source>
        <dbReference type="PROSITE" id="PS50280"/>
    </source>
</evidence>
<dbReference type="AlphaFoldDB" id="A0A812VNW1"/>
<protein>
    <submittedName>
        <fullName evidence="3">SET5 protein</fullName>
    </submittedName>
</protein>
<keyword evidence="4" id="KW-1185">Reference proteome</keyword>
<sequence length="768" mass="85652">MATARGVRPQSGALLYLHPRLKLCNLGERGIGYVATDTVKRGELLLEEVPFVWDSGSDRDVPDLKPGADWIQKSRLLQDFQTDLLAHETPEARALHIASRYAFRTFRPCADGAYPAMLFRACSRFNHSCFPNAGGHLAPGELSASVSEYKVTSFSVYALEEIRSREEACICYLADSEQLAPLRVRRASLQAGWGFTCRCCRCDGGRPLDRRLEGVDAEFGGPEFDRKRAAAAANLEYRALFDASYEKYDPPTDFESTVQRLTRFREEHRFLDKAHTLSQRIRQELIAAFLLSGPDGEVAHQCAAPALALLIEEMHVQHAMLPSLSPCKVAPYVQFLQLLKHVSEEEVRWCVSDLKMDGCELQHQQSLWLHNLPEAHRLGVSEPRNLPPRPVLGAPLRTGPQAAPGSACGPGVGLHARPWHMGCIAARCSKHWPGKSRKRQRPRLDASGDSEDEMPPLHQAQAPSVETKQLPDLWDAYAGFGQPSKEARRLRGGRREKKAAESWFKFRIAGETTMAHALLEPTAFLVGDTHDQGDAFGARCLLSEGPAFLGRAQALRPETVPLLRRKRFRRAFAKHREAIRMAAGGAVRDSKGHEHEVFQKLATWLVMVDAWFENLPLLASLSSLRESLVAHIVPLTSWLVRPHRRPLLGRAMPPPDPPDAVLRDQEKLLQGFLQRGPAPAAKARAPERRESRPKNVEAVPLLVGRWLKENSNLHFEERKAATAVETDRLCEVRIDELFGGDSGTLVYSSDEEDVVDLSPTSMHAAPYP</sequence>
<feature type="region of interest" description="Disordered" evidence="1">
    <location>
        <begin position="434"/>
        <end position="464"/>
    </location>
</feature>
<dbReference type="OrthoDB" id="438641at2759"/>
<accession>A0A812VNW1</accession>
<feature type="domain" description="SET" evidence="2">
    <location>
        <begin position="19"/>
        <end position="173"/>
    </location>
</feature>
<dbReference type="PROSITE" id="PS50280">
    <property type="entry name" value="SET"/>
    <property type="match status" value="1"/>
</dbReference>
<dbReference type="PANTHER" id="PTHR12197">
    <property type="entry name" value="HISTONE-LYSINE N-METHYLTRANSFERASE SMYD"/>
    <property type="match status" value="1"/>
</dbReference>
<organism evidence="3 4">
    <name type="scientific">Symbiodinium pilosum</name>
    <name type="common">Dinoflagellate</name>
    <dbReference type="NCBI Taxonomy" id="2952"/>
    <lineage>
        <taxon>Eukaryota</taxon>
        <taxon>Sar</taxon>
        <taxon>Alveolata</taxon>
        <taxon>Dinophyceae</taxon>
        <taxon>Suessiales</taxon>
        <taxon>Symbiodiniaceae</taxon>
        <taxon>Symbiodinium</taxon>
    </lineage>
</organism>
<dbReference type="SUPFAM" id="SSF82199">
    <property type="entry name" value="SET domain"/>
    <property type="match status" value="1"/>
</dbReference>
<dbReference type="InterPro" id="IPR001214">
    <property type="entry name" value="SET_dom"/>
</dbReference>
<dbReference type="Gene3D" id="2.170.270.10">
    <property type="entry name" value="SET domain"/>
    <property type="match status" value="1"/>
</dbReference>
<evidence type="ECO:0000313" key="4">
    <source>
        <dbReference type="Proteomes" id="UP000649617"/>
    </source>
</evidence>
<name>A0A812VNW1_SYMPI</name>
<dbReference type="InterPro" id="IPR050869">
    <property type="entry name" value="H3K4_H4K5_MeTrfase"/>
</dbReference>
<evidence type="ECO:0000256" key="1">
    <source>
        <dbReference type="SAM" id="MobiDB-lite"/>
    </source>
</evidence>